<accession>A0A2I7SHQ9</accession>
<sequence>MKKVYHVLFILGLFMGFNSCGSDDAENAIDCLFEPVNFNVNHVISPKNSKEVSFILLYTGEHNLDEEVTWNFGDGTTLKISGTRATHTYSDAGSYKVVVKPTVRNGDAFCSPSVDRNINVE</sequence>
<dbReference type="SUPFAM" id="SSF49299">
    <property type="entry name" value="PKD domain"/>
    <property type="match status" value="1"/>
</dbReference>
<keyword evidence="1" id="KW-0732">Signal</keyword>
<evidence type="ECO:0000313" key="4">
    <source>
        <dbReference type="Proteomes" id="UP000236592"/>
    </source>
</evidence>
<protein>
    <recommendedName>
        <fullName evidence="2">PKD domain-containing protein</fullName>
    </recommendedName>
</protein>
<dbReference type="OrthoDB" id="1375487at2"/>
<dbReference type="EMBL" id="CP025938">
    <property type="protein sequence ID" value="AUS05445.1"/>
    <property type="molecule type" value="Genomic_DNA"/>
</dbReference>
<dbReference type="PROSITE" id="PS50093">
    <property type="entry name" value="PKD"/>
    <property type="match status" value="1"/>
</dbReference>
<feature type="domain" description="PKD" evidence="2">
    <location>
        <begin position="69"/>
        <end position="99"/>
    </location>
</feature>
<dbReference type="SMART" id="SM00089">
    <property type="entry name" value="PKD"/>
    <property type="match status" value="1"/>
</dbReference>
<dbReference type="InterPro" id="IPR022409">
    <property type="entry name" value="PKD/Chitinase_dom"/>
</dbReference>
<proteinExistence type="predicted"/>
<dbReference type="InterPro" id="IPR000601">
    <property type="entry name" value="PKD_dom"/>
</dbReference>
<dbReference type="InterPro" id="IPR013783">
    <property type="entry name" value="Ig-like_fold"/>
</dbReference>
<dbReference type="CDD" id="cd00146">
    <property type="entry name" value="PKD"/>
    <property type="match status" value="1"/>
</dbReference>
<evidence type="ECO:0000256" key="1">
    <source>
        <dbReference type="SAM" id="SignalP"/>
    </source>
</evidence>
<dbReference type="Gene3D" id="2.60.40.10">
    <property type="entry name" value="Immunoglobulins"/>
    <property type="match status" value="1"/>
</dbReference>
<gene>
    <name evidence="3" type="ORF">C1A40_08170</name>
</gene>
<reference evidence="4" key="1">
    <citation type="submission" date="2018-01" db="EMBL/GenBank/DDBJ databases">
        <title>Complete genome of Tamlana sp. UJ94.</title>
        <authorList>
            <person name="Jung J."/>
            <person name="Chung D."/>
            <person name="Bae S.S."/>
            <person name="Baek K."/>
        </authorList>
    </citation>
    <scope>NUCLEOTIDE SEQUENCE [LARGE SCALE GENOMIC DNA]</scope>
    <source>
        <strain evidence="4">UJ94</strain>
    </source>
</reference>
<dbReference type="KEGG" id="taj:C1A40_08170"/>
<organism evidence="3 4">
    <name type="scientific">Pseudotamlana carrageenivorans</name>
    <dbReference type="NCBI Taxonomy" id="2069432"/>
    <lineage>
        <taxon>Bacteria</taxon>
        <taxon>Pseudomonadati</taxon>
        <taxon>Bacteroidota</taxon>
        <taxon>Flavobacteriia</taxon>
        <taxon>Flavobacteriales</taxon>
        <taxon>Flavobacteriaceae</taxon>
        <taxon>Pseudotamlana</taxon>
    </lineage>
</organism>
<feature type="chain" id="PRO_5014377232" description="PKD domain-containing protein" evidence="1">
    <location>
        <begin position="22"/>
        <end position="121"/>
    </location>
</feature>
<name>A0A2I7SHQ9_9FLAO</name>
<dbReference type="RefSeq" id="WP_102995475.1">
    <property type="nucleotide sequence ID" value="NZ_CP025938.1"/>
</dbReference>
<dbReference type="Proteomes" id="UP000236592">
    <property type="component" value="Chromosome"/>
</dbReference>
<dbReference type="AlphaFoldDB" id="A0A2I7SHQ9"/>
<evidence type="ECO:0000313" key="3">
    <source>
        <dbReference type="EMBL" id="AUS05445.1"/>
    </source>
</evidence>
<evidence type="ECO:0000259" key="2">
    <source>
        <dbReference type="PROSITE" id="PS50093"/>
    </source>
</evidence>
<dbReference type="Pfam" id="PF18911">
    <property type="entry name" value="PKD_4"/>
    <property type="match status" value="1"/>
</dbReference>
<dbReference type="InterPro" id="IPR035986">
    <property type="entry name" value="PKD_dom_sf"/>
</dbReference>
<feature type="signal peptide" evidence="1">
    <location>
        <begin position="1"/>
        <end position="21"/>
    </location>
</feature>
<keyword evidence="4" id="KW-1185">Reference proteome</keyword>